<accession>A0AA36N4J8</accession>
<protein>
    <submittedName>
        <fullName evidence="1">Uncharacterized protein</fullName>
    </submittedName>
</protein>
<dbReference type="AlphaFoldDB" id="A0AA36N4J8"/>
<reference evidence="1" key="1">
    <citation type="submission" date="2023-08" db="EMBL/GenBank/DDBJ databases">
        <authorList>
            <person name="Chen Y."/>
            <person name="Shah S."/>
            <person name="Dougan E. K."/>
            <person name="Thang M."/>
            <person name="Chan C."/>
        </authorList>
    </citation>
    <scope>NUCLEOTIDE SEQUENCE</scope>
</reference>
<keyword evidence="2" id="KW-1185">Reference proteome</keyword>
<dbReference type="Proteomes" id="UP001178507">
    <property type="component" value="Unassembled WGS sequence"/>
</dbReference>
<gene>
    <name evidence="1" type="ORF">EVOR1521_LOCUS14913</name>
</gene>
<comment type="caution">
    <text evidence="1">The sequence shown here is derived from an EMBL/GenBank/DDBJ whole genome shotgun (WGS) entry which is preliminary data.</text>
</comment>
<name>A0AA36N4J8_9DINO</name>
<evidence type="ECO:0000313" key="1">
    <source>
        <dbReference type="EMBL" id="CAJ1389253.1"/>
    </source>
</evidence>
<feature type="non-terminal residue" evidence="1">
    <location>
        <position position="1"/>
    </location>
</feature>
<proteinExistence type="predicted"/>
<sequence>YAGRHDRPRTDTVQCAWNEPTEVAEAVISGWLLPKFSPFTPTTIRLPELTLG</sequence>
<dbReference type="EMBL" id="CAUJNA010001837">
    <property type="protein sequence ID" value="CAJ1389253.1"/>
    <property type="molecule type" value="Genomic_DNA"/>
</dbReference>
<evidence type="ECO:0000313" key="2">
    <source>
        <dbReference type="Proteomes" id="UP001178507"/>
    </source>
</evidence>
<feature type="non-terminal residue" evidence="1">
    <location>
        <position position="52"/>
    </location>
</feature>
<organism evidence="1 2">
    <name type="scientific">Effrenium voratum</name>
    <dbReference type="NCBI Taxonomy" id="2562239"/>
    <lineage>
        <taxon>Eukaryota</taxon>
        <taxon>Sar</taxon>
        <taxon>Alveolata</taxon>
        <taxon>Dinophyceae</taxon>
        <taxon>Suessiales</taxon>
        <taxon>Symbiodiniaceae</taxon>
        <taxon>Effrenium</taxon>
    </lineage>
</organism>